<dbReference type="AlphaFoldDB" id="A0A521FM00"/>
<proteinExistence type="predicted"/>
<dbReference type="Proteomes" id="UP000317484">
    <property type="component" value="Unassembled WGS sequence"/>
</dbReference>
<reference evidence="2 3" key="1">
    <citation type="submission" date="2017-05" db="EMBL/GenBank/DDBJ databases">
        <authorList>
            <person name="Varghese N."/>
            <person name="Submissions S."/>
        </authorList>
    </citation>
    <scope>NUCLEOTIDE SEQUENCE [LARGE SCALE GENOMIC DNA]</scope>
    <source>
        <strain evidence="2 3">DSM 46834</strain>
    </source>
</reference>
<evidence type="ECO:0000313" key="3">
    <source>
        <dbReference type="Proteomes" id="UP000317484"/>
    </source>
</evidence>
<name>A0A521FM00_9ACTN</name>
<sequence>MITRVEVVARRGPGGRTVLPVVRASGQLAVRRTGPASVHLVATAFGPLGGDDAEVRLVVEEGATLAVRSVAAAVALPARDGDRPSVQRVVAEVAGELDLRPEPTVVARGAHHRAELTATLAAGAVLTACEQVLLGRTGEEPGRWTGTTRVVADGRPLLHTTVGLGPGAPAWLPPVAPRAWASTVHVGQAAGVLTGDDAVRLPLENGWVATAWGAELHRVVRAAEAVA</sequence>
<organism evidence="2 3">
    <name type="scientific">Geodermatophilus aquaeductus</name>
    <dbReference type="NCBI Taxonomy" id="1564161"/>
    <lineage>
        <taxon>Bacteria</taxon>
        <taxon>Bacillati</taxon>
        <taxon>Actinomycetota</taxon>
        <taxon>Actinomycetes</taxon>
        <taxon>Geodermatophilales</taxon>
        <taxon>Geodermatophilaceae</taxon>
        <taxon>Geodermatophilus</taxon>
    </lineage>
</organism>
<evidence type="ECO:0000313" key="2">
    <source>
        <dbReference type="EMBL" id="SMO97227.1"/>
    </source>
</evidence>
<protein>
    <submittedName>
        <fullName evidence="2">Urease accessory protein</fullName>
    </submittedName>
</protein>
<dbReference type="InterPro" id="IPR002669">
    <property type="entry name" value="UreD"/>
</dbReference>
<dbReference type="GO" id="GO:0016151">
    <property type="term" value="F:nickel cation binding"/>
    <property type="evidence" value="ECO:0007669"/>
    <property type="project" value="InterPro"/>
</dbReference>
<dbReference type="RefSeq" id="WP_142460426.1">
    <property type="nucleotide sequence ID" value="NZ_FXTJ01000011.1"/>
</dbReference>
<dbReference type="EMBL" id="FXTJ01000011">
    <property type="protein sequence ID" value="SMO97227.1"/>
    <property type="molecule type" value="Genomic_DNA"/>
</dbReference>
<keyword evidence="1" id="KW-0143">Chaperone</keyword>
<dbReference type="Pfam" id="PF01774">
    <property type="entry name" value="UreD"/>
    <property type="match status" value="1"/>
</dbReference>
<evidence type="ECO:0000256" key="1">
    <source>
        <dbReference type="ARBA" id="ARBA00023186"/>
    </source>
</evidence>
<keyword evidence="3" id="KW-1185">Reference proteome</keyword>
<gene>
    <name evidence="2" type="ORF">SAMN06273567_11111</name>
</gene>
<accession>A0A521FM00</accession>